<dbReference type="Pfam" id="PF06276">
    <property type="entry name" value="FhuF"/>
    <property type="match status" value="1"/>
</dbReference>
<dbReference type="InterPro" id="IPR037455">
    <property type="entry name" value="LucA/IucC-like"/>
</dbReference>
<accession>A0A2S9XP18</accession>
<dbReference type="OrthoDB" id="495728at2"/>
<feature type="domain" description="Aerobactin siderophore biosynthesis IucA/IucC-like C-terminal" evidence="3">
    <location>
        <begin position="418"/>
        <end position="584"/>
    </location>
</feature>
<feature type="domain" description="Aerobactin siderophore biosynthesis IucA/IucC N-terminal" evidence="2">
    <location>
        <begin position="177"/>
        <end position="386"/>
    </location>
</feature>
<evidence type="ECO:0000259" key="3">
    <source>
        <dbReference type="Pfam" id="PF06276"/>
    </source>
</evidence>
<dbReference type="InterPro" id="IPR007310">
    <property type="entry name" value="Aerobactin_biosyn_IucA/IucC_N"/>
</dbReference>
<dbReference type="Pfam" id="PF04183">
    <property type="entry name" value="IucA_IucC"/>
    <property type="match status" value="1"/>
</dbReference>
<evidence type="ECO:0000259" key="2">
    <source>
        <dbReference type="Pfam" id="PF04183"/>
    </source>
</evidence>
<dbReference type="PANTHER" id="PTHR34384">
    <property type="entry name" value="L-2,3-DIAMINOPROPANOATE--CITRATE LIGASE"/>
    <property type="match status" value="1"/>
</dbReference>
<sequence length="597" mass="65932">MALARQAQAWLRWVELVWRGPLFASAEITPPVSAAWLSELCARIWPAAVHEIAARVLLAGVRERLLDGGYGADTVEIELDDGALTVPLRRRGPFELHWPELELELDPRLDDPLATVAQVCARAGLDPRNRDRVGVEILDSIVNLAQARVADELRSLVARDPARWGVDADDPRLRDPEHFVTDGHPWHPMTRTRLGLSRAAVLRHAPEQLAFNRVRCVDVDAAIVRVAGEWSDESARWFGAAPSGFVRVPIHPAAPANLRRLFPGLIERGAIRPSQAPALPCRSLLSLRTLALAPTRQLKLACPVHTTSTRRVVSPMSVHNGPQVSRLIAAIQRRDPLTAELHLLPEPAAAGLEPARVGPRASELGAILRVVPELGTGEQAWVCAAIGERWPGTEELVLDRASAGYPGGRRERVEALIDDWIAKLCPAALRLLSVYGVALELHTQNTLACVAEGRLRAIWVRDLGGIRIHAPRLRALAIEQPSFADGSFIVTDDLDEVRGKLEHTLFHAHFTSLFAVAGTLGVDERRSWAKLRRCVTDCYTAWRSETGTNAQRRRDLDDDLRALTRPQVRAKALLSMRLFQRSSDYDYTTVDNALSPS</sequence>
<organism evidence="4 5">
    <name type="scientific">Enhygromyxa salina</name>
    <dbReference type="NCBI Taxonomy" id="215803"/>
    <lineage>
        <taxon>Bacteria</taxon>
        <taxon>Pseudomonadati</taxon>
        <taxon>Myxococcota</taxon>
        <taxon>Polyangia</taxon>
        <taxon>Nannocystales</taxon>
        <taxon>Nannocystaceae</taxon>
        <taxon>Enhygromyxa</taxon>
    </lineage>
</organism>
<dbReference type="Proteomes" id="UP000237968">
    <property type="component" value="Unassembled WGS sequence"/>
</dbReference>
<keyword evidence="5" id="KW-1185">Reference proteome</keyword>
<dbReference type="EMBL" id="PVNK01000177">
    <property type="protein sequence ID" value="PRP94480.1"/>
    <property type="molecule type" value="Genomic_DNA"/>
</dbReference>
<evidence type="ECO:0000313" key="5">
    <source>
        <dbReference type="Proteomes" id="UP000237968"/>
    </source>
</evidence>
<dbReference type="GO" id="GO:0016881">
    <property type="term" value="F:acid-amino acid ligase activity"/>
    <property type="evidence" value="ECO:0007669"/>
    <property type="project" value="UniProtKB-ARBA"/>
</dbReference>
<dbReference type="AlphaFoldDB" id="A0A2S9XP18"/>
<dbReference type="Gene3D" id="6.10.250.3370">
    <property type="match status" value="1"/>
</dbReference>
<dbReference type="InterPro" id="IPR022770">
    <property type="entry name" value="IucA/IucC-like_C"/>
</dbReference>
<comment type="caution">
    <text evidence="4">The sequence shown here is derived from an EMBL/GenBank/DDBJ whole genome shotgun (WGS) entry which is preliminary data.</text>
</comment>
<comment type="similarity">
    <text evidence="1">Belongs to the IucA/IucC family.</text>
</comment>
<dbReference type="PANTHER" id="PTHR34384:SF5">
    <property type="entry name" value="L-2,3-DIAMINOPROPANOATE--CITRATE LIGASE"/>
    <property type="match status" value="1"/>
</dbReference>
<dbReference type="GO" id="GO:0019290">
    <property type="term" value="P:siderophore biosynthetic process"/>
    <property type="evidence" value="ECO:0007669"/>
    <property type="project" value="InterPro"/>
</dbReference>
<name>A0A2S9XP18_9BACT</name>
<evidence type="ECO:0000256" key="1">
    <source>
        <dbReference type="ARBA" id="ARBA00007832"/>
    </source>
</evidence>
<reference evidence="4 5" key="1">
    <citation type="submission" date="2018-03" db="EMBL/GenBank/DDBJ databases">
        <title>Draft Genome Sequences of the Obligatory Marine Myxobacteria Enhygromyxa salina SWB005.</title>
        <authorList>
            <person name="Poehlein A."/>
            <person name="Moghaddam J.A."/>
            <person name="Harms H."/>
            <person name="Alanjari M."/>
            <person name="Koenig G.M."/>
            <person name="Daniel R."/>
            <person name="Schaeberle T.F."/>
        </authorList>
    </citation>
    <scope>NUCLEOTIDE SEQUENCE [LARGE SCALE GENOMIC DNA]</scope>
    <source>
        <strain evidence="4 5">SWB005</strain>
    </source>
</reference>
<evidence type="ECO:0000313" key="4">
    <source>
        <dbReference type="EMBL" id="PRP94480.1"/>
    </source>
</evidence>
<proteinExistence type="inferred from homology"/>
<protein>
    <submittedName>
        <fullName evidence="4">IucA / IucC family protein</fullName>
    </submittedName>
</protein>
<dbReference type="Gene3D" id="1.10.510.40">
    <property type="match status" value="1"/>
</dbReference>
<gene>
    <name evidence="4" type="ORF">ENSA5_40990</name>
</gene>